<dbReference type="PANTHER" id="PTHR33447:SF2">
    <property type="entry name" value="GLUTATHIONE GAMMA-GLUTAMYLCYSTEINYLTRANSFERASE"/>
    <property type="match status" value="1"/>
</dbReference>
<dbReference type="WBParaSite" id="NBR_0001314801-mRNA-1">
    <property type="protein sequence ID" value="NBR_0001314801-mRNA-1"/>
    <property type="gene ID" value="NBR_0001314801"/>
</dbReference>
<evidence type="ECO:0000256" key="1">
    <source>
        <dbReference type="ARBA" id="ARBA00012468"/>
    </source>
</evidence>
<dbReference type="InterPro" id="IPR038156">
    <property type="entry name" value="PCS_N_sf"/>
</dbReference>
<evidence type="ECO:0000259" key="5">
    <source>
        <dbReference type="PROSITE" id="PS51443"/>
    </source>
</evidence>
<dbReference type="PROSITE" id="PS51443">
    <property type="entry name" value="PCS"/>
    <property type="match status" value="1"/>
</dbReference>
<dbReference type="PANTHER" id="PTHR33447">
    <property type="entry name" value="GLUTATHIONE GAMMA-GLUTAMYLCYSTEINYLTRANSFERASE"/>
    <property type="match status" value="1"/>
</dbReference>
<dbReference type="AlphaFoldDB" id="A0A0N4Y9X4"/>
<dbReference type="GO" id="GO:0010273">
    <property type="term" value="P:detoxification of copper ion"/>
    <property type="evidence" value="ECO:0007669"/>
    <property type="project" value="TreeGrafter"/>
</dbReference>
<keyword evidence="3" id="KW-0808">Transferase</keyword>
<dbReference type="GO" id="GO:0046938">
    <property type="term" value="P:phytochelatin biosynthetic process"/>
    <property type="evidence" value="ECO:0007669"/>
    <property type="project" value="InterPro"/>
</dbReference>
<dbReference type="Pfam" id="PF05023">
    <property type="entry name" value="Phytochelatin"/>
    <property type="match status" value="1"/>
</dbReference>
<evidence type="ECO:0000256" key="4">
    <source>
        <dbReference type="ARBA" id="ARBA00022723"/>
    </source>
</evidence>
<keyword evidence="7" id="KW-1185">Reference proteome</keyword>
<keyword evidence="2" id="KW-0104">Cadmium</keyword>
<feature type="domain" description="Peptidase C83" evidence="5">
    <location>
        <begin position="3"/>
        <end position="245"/>
    </location>
</feature>
<evidence type="ECO:0000313" key="7">
    <source>
        <dbReference type="Proteomes" id="UP000271162"/>
    </source>
</evidence>
<dbReference type="InterPro" id="IPR007719">
    <property type="entry name" value="PCS_N"/>
</dbReference>
<dbReference type="GO" id="GO:0098849">
    <property type="term" value="P:cellular detoxification of cadmium ion"/>
    <property type="evidence" value="ECO:0007669"/>
    <property type="project" value="TreeGrafter"/>
</dbReference>
<protein>
    <recommendedName>
        <fullName evidence="1">glutathione gamma-glutamylcysteinyltransferase</fullName>
        <ecNumber evidence="1">2.3.2.15</ecNumber>
    </recommendedName>
</protein>
<evidence type="ECO:0000313" key="8">
    <source>
        <dbReference type="WBParaSite" id="NBR_0001314801-mRNA-1"/>
    </source>
</evidence>
<evidence type="ECO:0000313" key="6">
    <source>
        <dbReference type="EMBL" id="VDL76738.1"/>
    </source>
</evidence>
<evidence type="ECO:0000256" key="2">
    <source>
        <dbReference type="ARBA" id="ARBA00022539"/>
    </source>
</evidence>
<dbReference type="EC" id="2.3.2.15" evidence="1"/>
<dbReference type="Gene3D" id="3.90.70.30">
    <property type="entry name" value="Phytochelatin synthase, N-terminal domain"/>
    <property type="match status" value="1"/>
</dbReference>
<name>A0A0N4Y9X4_NIPBR</name>
<organism evidence="8">
    <name type="scientific">Nippostrongylus brasiliensis</name>
    <name type="common">Rat hookworm</name>
    <dbReference type="NCBI Taxonomy" id="27835"/>
    <lineage>
        <taxon>Eukaryota</taxon>
        <taxon>Metazoa</taxon>
        <taxon>Ecdysozoa</taxon>
        <taxon>Nematoda</taxon>
        <taxon>Chromadorea</taxon>
        <taxon>Rhabditida</taxon>
        <taxon>Rhabditina</taxon>
        <taxon>Rhabditomorpha</taxon>
        <taxon>Strongyloidea</taxon>
        <taxon>Heligmosomidae</taxon>
        <taxon>Nippostrongylus</taxon>
    </lineage>
</organism>
<dbReference type="SUPFAM" id="SSF54001">
    <property type="entry name" value="Cysteine proteinases"/>
    <property type="match status" value="1"/>
</dbReference>
<evidence type="ECO:0000256" key="3">
    <source>
        <dbReference type="ARBA" id="ARBA00022679"/>
    </source>
</evidence>
<gene>
    <name evidence="6" type="ORF">NBR_LOCUS13149</name>
</gene>
<reference evidence="8" key="1">
    <citation type="submission" date="2017-02" db="UniProtKB">
        <authorList>
            <consortium name="WormBaseParasite"/>
        </authorList>
    </citation>
    <scope>IDENTIFICATION</scope>
</reference>
<accession>A0A0N4Y9X4</accession>
<dbReference type="EMBL" id="UYSL01020956">
    <property type="protein sequence ID" value="VDL76738.1"/>
    <property type="molecule type" value="Genomic_DNA"/>
</dbReference>
<proteinExistence type="predicted"/>
<reference evidence="6 7" key="2">
    <citation type="submission" date="2018-11" db="EMBL/GenBank/DDBJ databases">
        <authorList>
            <consortium name="Pathogen Informatics"/>
        </authorList>
    </citation>
    <scope>NUCLEOTIDE SEQUENCE [LARGE SCALE GENOMIC DNA]</scope>
</reference>
<dbReference type="OMA" id="CRKFGQC"/>
<dbReference type="STRING" id="27835.A0A0N4Y9X4"/>
<sequence length="484" mass="53880">MSVAARNFYRRPLPPTCVDFASEQGKQLFTESLVDGNANVYFMLASQFRTQDEPAYCGLSTLVMVLNALEVDPGRVWKAPWRFYHETMLDCCVPLENVKKNSSSLPASGTAVSGVEKSIFRTGINLAQFVCLATCNRLHAEVHYGNESEEFLTALRQDVVRSVRGETEVVVVSYDRSQLEQTGTGHFSPLAAYHAKSDRVLIMDVARFKYPPHWVELSLLQKAMCSIDPVTKKTRGYTKLKLRTNSRPLIAFALKANLGCNDADFATAVLTWKEFLLCDVMSDEQEELQVCLLGVSNVFASVSCISASLDNDDRRAPVMGVTHKQPFRNSRQPVKKFQICCRKFGQCFSPHALCCNQKEVKVDKAHSCCEGAESLSEACRTVCSEVRRTSIAQVFVSSAVAALMLAWPFEPGYSERSDRLAAIAREEVNKFSLDTKNEISLLTTQLLTLIECSRPPPLLNRNDSTQSKCSSHKTGCSCKNDVKL</sequence>
<dbReference type="InterPro" id="IPR038765">
    <property type="entry name" value="Papain-like_cys_pep_sf"/>
</dbReference>
<dbReference type="GO" id="GO:0046872">
    <property type="term" value="F:metal ion binding"/>
    <property type="evidence" value="ECO:0007669"/>
    <property type="project" value="UniProtKB-KW"/>
</dbReference>
<dbReference type="InterPro" id="IPR040409">
    <property type="entry name" value="PCS-like"/>
</dbReference>
<dbReference type="FunFam" id="3.90.70.30:FF:000001">
    <property type="entry name" value="Glutathione gamma-glutamylcysteinyltransferase 1"/>
    <property type="match status" value="1"/>
</dbReference>
<dbReference type="GO" id="GO:0016756">
    <property type="term" value="F:glutathione gamma-glutamylcysteinyltransferase activity"/>
    <property type="evidence" value="ECO:0007669"/>
    <property type="project" value="UniProtKB-EC"/>
</dbReference>
<dbReference type="Proteomes" id="UP000271162">
    <property type="component" value="Unassembled WGS sequence"/>
</dbReference>
<keyword evidence="4" id="KW-0479">Metal-binding</keyword>